<dbReference type="InterPro" id="IPR001650">
    <property type="entry name" value="Helicase_C-like"/>
</dbReference>
<dbReference type="Pfam" id="PF00176">
    <property type="entry name" value="SNF2-rel_dom"/>
    <property type="match status" value="1"/>
</dbReference>
<comment type="caution">
    <text evidence="4">The sequence shown here is derived from an EMBL/GenBank/DDBJ whole genome shotgun (WGS) entry which is preliminary data.</text>
</comment>
<evidence type="ECO:0000259" key="3">
    <source>
        <dbReference type="PROSITE" id="PS51194"/>
    </source>
</evidence>
<keyword evidence="5" id="KW-1185">Reference proteome</keyword>
<dbReference type="CDD" id="cd18793">
    <property type="entry name" value="SF2_C_SNF"/>
    <property type="match status" value="1"/>
</dbReference>
<evidence type="ECO:0008006" key="6">
    <source>
        <dbReference type="Google" id="ProtNLM"/>
    </source>
</evidence>
<dbReference type="Pfam" id="PF00271">
    <property type="entry name" value="Helicase_C"/>
    <property type="match status" value="1"/>
</dbReference>
<protein>
    <recommendedName>
        <fullName evidence="6">Helicase SNF2</fullName>
    </recommendedName>
</protein>
<dbReference type="PROSITE" id="PS51194">
    <property type="entry name" value="HELICASE_CTER"/>
    <property type="match status" value="1"/>
</dbReference>
<evidence type="ECO:0000313" key="5">
    <source>
        <dbReference type="Proteomes" id="UP000253410"/>
    </source>
</evidence>
<gene>
    <name evidence="4" type="ORF">DF182_22695</name>
</gene>
<dbReference type="PANTHER" id="PTHR10799">
    <property type="entry name" value="SNF2/RAD54 HELICASE FAMILY"/>
    <property type="match status" value="1"/>
</dbReference>
<dbReference type="InterPro" id="IPR049730">
    <property type="entry name" value="SNF2/RAD54-like_C"/>
</dbReference>
<dbReference type="CDD" id="cd18012">
    <property type="entry name" value="DEXQc_arch_SWI2_SNF2"/>
    <property type="match status" value="1"/>
</dbReference>
<dbReference type="SMART" id="SM00487">
    <property type="entry name" value="DEXDc"/>
    <property type="match status" value="1"/>
</dbReference>
<dbReference type="OrthoDB" id="9760715at2"/>
<evidence type="ECO:0000256" key="1">
    <source>
        <dbReference type="ARBA" id="ARBA00022801"/>
    </source>
</evidence>
<dbReference type="Gene3D" id="3.40.50.300">
    <property type="entry name" value="P-loop containing nucleotide triphosphate hydrolases"/>
    <property type="match status" value="1"/>
</dbReference>
<name>A0A365XUF9_9BACT</name>
<dbReference type="SUPFAM" id="SSF52540">
    <property type="entry name" value="P-loop containing nucleoside triphosphate hydrolases"/>
    <property type="match status" value="2"/>
</dbReference>
<dbReference type="Proteomes" id="UP000253410">
    <property type="component" value="Unassembled WGS sequence"/>
</dbReference>
<proteinExistence type="predicted"/>
<dbReference type="InterPro" id="IPR000330">
    <property type="entry name" value="SNF2_N"/>
</dbReference>
<feature type="domain" description="Helicase C-terminal" evidence="3">
    <location>
        <begin position="1173"/>
        <end position="1334"/>
    </location>
</feature>
<dbReference type="InterPro" id="IPR038718">
    <property type="entry name" value="SNF2-like_sf"/>
</dbReference>
<feature type="domain" description="Helicase ATP-binding" evidence="2">
    <location>
        <begin position="897"/>
        <end position="1053"/>
    </location>
</feature>
<keyword evidence="1" id="KW-0378">Hydrolase</keyword>
<dbReference type="SMART" id="SM00490">
    <property type="entry name" value="HELICc"/>
    <property type="match status" value="1"/>
</dbReference>
<dbReference type="GO" id="GO:0016787">
    <property type="term" value="F:hydrolase activity"/>
    <property type="evidence" value="ECO:0007669"/>
    <property type="project" value="UniProtKB-KW"/>
</dbReference>
<dbReference type="EMBL" id="QFFJ01000002">
    <property type="protein sequence ID" value="RBL89334.1"/>
    <property type="molecule type" value="Genomic_DNA"/>
</dbReference>
<organism evidence="4 5">
    <name type="scientific">Chitinophaga flava</name>
    <dbReference type="NCBI Taxonomy" id="2259036"/>
    <lineage>
        <taxon>Bacteria</taxon>
        <taxon>Pseudomonadati</taxon>
        <taxon>Bacteroidota</taxon>
        <taxon>Chitinophagia</taxon>
        <taxon>Chitinophagales</taxon>
        <taxon>Chitinophagaceae</taxon>
        <taxon>Chitinophaga</taxon>
    </lineage>
</organism>
<dbReference type="PROSITE" id="PS51192">
    <property type="entry name" value="HELICASE_ATP_BIND_1"/>
    <property type="match status" value="1"/>
</dbReference>
<reference evidence="4 5" key="1">
    <citation type="submission" date="2018-05" db="EMBL/GenBank/DDBJ databases">
        <title>Chitinophaga sp. K3CV102501T nov., isolated from isolated from a monsoon evergreen broad-leaved forest soil.</title>
        <authorList>
            <person name="Lv Y."/>
        </authorList>
    </citation>
    <scope>NUCLEOTIDE SEQUENCE [LARGE SCALE GENOMIC DNA]</scope>
    <source>
        <strain evidence="4 5">GDMCC 1.1325</strain>
    </source>
</reference>
<dbReference type="InterPro" id="IPR014001">
    <property type="entry name" value="Helicase_ATP-bd"/>
</dbReference>
<evidence type="ECO:0000259" key="2">
    <source>
        <dbReference type="PROSITE" id="PS51192"/>
    </source>
</evidence>
<accession>A0A365XUF9</accession>
<dbReference type="InterPro" id="IPR027417">
    <property type="entry name" value="P-loop_NTPase"/>
</dbReference>
<evidence type="ECO:0000313" key="4">
    <source>
        <dbReference type="EMBL" id="RBL89334.1"/>
    </source>
</evidence>
<dbReference type="Gene3D" id="3.40.50.10810">
    <property type="entry name" value="Tandem AAA-ATPase domain"/>
    <property type="match status" value="1"/>
</dbReference>
<sequence>MINEAWYLQRYQSQQDDVRLVIDVLSIYLYPLDKHALYDAIQLVAPMTRLRLDEVIQELREQELLQLNINGHFSLAAALNFGLFPSNIIRPEYQTVLDRSRRALHAFYSLNARLQDLQQLLTAYFTGDRYLLSPPIRRMELELSEYQPWLSYLLFFPAYEGLLQLFSETSIDSIFTFAVKYHLLQLPPMEDLQAFEQRQSYRFPELQLLQGDLHTPFGDITADDLYGNAVVALYKGNPAEALTIFEKGIKRQRQYDKKNTLPVSPLFAFYYALTLILLPGEKSNPLITKILTAYERKLFPAVTPAICLLYLHAGKKEKADNLLLVLLERNDQPLLSYLSVITLQLLNSRSKLLITFRVNADVLLRKGMERHYRLLTYEYLYLFRDAGYAGYAPAFTAAAAVVRYAPALSLVRHTADWERLLNTLLTPDDPGAKAKVAPAQRLIYLVDFDHYKLQPVLQTASGDGSWSSGRQVPLRKLKEGRAEAMTDQDRRIGSAVQKDHYYNHDGEAFSFDNTVWEEIAGHPYLFLEDNPAVPVEILKGGPELIVSNNGKGYTFSANIEDYVSDIVFVRETPTRLKIIRLTPQQRRVLQTLSQVPVVPAEGRDKLMQVLKSIGAHLTIHSDLGDGAINIRRKEGDPRIVIQLLPLGTGLKAALFVKPFTMDPPYCKPGAGAAHIIGVSNGERWQATRDLELEKNNEARLTEMIQQIVPQELLADTLVFEDPVDCLELLDLIRSHPDLVRAEWPEGERYKVKEEVNFSHVAISLKEKGHWFLCDGEIRVDENLVFTFRELLDTRRIVKKRFLALHNGEFIALTNDLRKRLNELASFAIQDPKGVGIPRYAAPMLDDWLGEVGRMEVDAAWSAFIRKRDMAMELNPAVPVTLQTTLRPYQEEGFRWMAHLAAWGAGACLADDMGLGKTVQAIALLLHRAAEGPALVICPASVLPNWMSEINRFAPSLNIIQLPTGKRAALIKNAGAFDVVITTYGILQSEAKLFAADKWTTAVLDEAHTIKNYQTKTSKAAMALQAGFRLMLTGTPIQNHMGEIWNLFNFLNPGLLGTLDHFNEQFVFPSVRNPESTVKQHLKRLLAPFMLRRTKTAVLDELPSKTEITRLVDLSYEEMSLYEAIRRKAVEALKIPEDNLGRRQMKALAEISRLRMAACHPQLVDGESNITSSKLNAFMDIVQELVSNNHRALVFSQFVRHLELVKAALDREGITYLYLDGSTPISQREQRVKDFQAGKGQLFLISLKAGGVGLNLTAADYVVHMDPWWNPAIEEQASDRAHRIGQTRPVTIYRLVARQTIEEKIIALHHNKRDLADRLLEGSDQSGRLSAEELMDLIAVGY</sequence>
<dbReference type="RefSeq" id="WP_113618077.1">
    <property type="nucleotide sequence ID" value="NZ_QFFJ01000002.1"/>
</dbReference>
<dbReference type="GO" id="GO:0005524">
    <property type="term" value="F:ATP binding"/>
    <property type="evidence" value="ECO:0007669"/>
    <property type="project" value="InterPro"/>
</dbReference>